<dbReference type="NCBIfam" id="TIGR00689">
    <property type="entry name" value="rpiB_lacA_lacB"/>
    <property type="match status" value="1"/>
</dbReference>
<dbReference type="InterPro" id="IPR036569">
    <property type="entry name" value="RpiB_LacA_LacB_sf"/>
</dbReference>
<dbReference type="PANTHER" id="PTHR43732">
    <property type="entry name" value="RIBOSE 5-PHOSPHATE ISOMERASE-RELATED"/>
    <property type="match status" value="1"/>
</dbReference>
<organism evidence="3 4">
    <name type="scientific">Oceanobacillus oncorhynchi</name>
    <dbReference type="NCBI Taxonomy" id="545501"/>
    <lineage>
        <taxon>Bacteria</taxon>
        <taxon>Bacillati</taxon>
        <taxon>Bacillota</taxon>
        <taxon>Bacilli</taxon>
        <taxon>Bacillales</taxon>
        <taxon>Bacillaceae</taxon>
        <taxon>Oceanobacillus</taxon>
    </lineage>
</organism>
<dbReference type="SUPFAM" id="SSF89623">
    <property type="entry name" value="Ribose/Galactose isomerase RpiB/AlsB"/>
    <property type="match status" value="1"/>
</dbReference>
<comment type="similarity">
    <text evidence="1">Belongs to the LacAB/RpiB family.</text>
</comment>
<dbReference type="GO" id="GO:0016861">
    <property type="term" value="F:intramolecular oxidoreductase activity, interconverting aldoses and ketoses"/>
    <property type="evidence" value="ECO:0007669"/>
    <property type="project" value="UniProtKB-ARBA"/>
</dbReference>
<dbReference type="STRING" id="545501.BN997_01546"/>
<evidence type="ECO:0000313" key="3">
    <source>
        <dbReference type="EMBL" id="CEI81708.1"/>
    </source>
</evidence>
<keyword evidence="4" id="KW-1185">Reference proteome</keyword>
<evidence type="ECO:0000313" key="4">
    <source>
        <dbReference type="Proteomes" id="UP000040453"/>
    </source>
</evidence>
<dbReference type="GO" id="GO:0005975">
    <property type="term" value="P:carbohydrate metabolic process"/>
    <property type="evidence" value="ECO:0007669"/>
    <property type="project" value="InterPro"/>
</dbReference>
<dbReference type="Pfam" id="PF02502">
    <property type="entry name" value="LacAB_rpiB"/>
    <property type="match status" value="1"/>
</dbReference>
<accession>A0A0A1MF36</accession>
<dbReference type="Proteomes" id="UP000040453">
    <property type="component" value="Unassembled WGS sequence"/>
</dbReference>
<dbReference type="RefSeq" id="WP_042531027.1">
    <property type="nucleotide sequence ID" value="NZ_CDGG01000001.1"/>
</dbReference>
<gene>
    <name evidence="3" type="primary">ywlF</name>
    <name evidence="3" type="ORF">BN997_01546</name>
</gene>
<dbReference type="PIRSF" id="PIRSF005384">
    <property type="entry name" value="RpiB_LacA_B"/>
    <property type="match status" value="1"/>
</dbReference>
<dbReference type="EMBL" id="CDGG01000001">
    <property type="protein sequence ID" value="CEI81708.1"/>
    <property type="molecule type" value="Genomic_DNA"/>
</dbReference>
<dbReference type="AlphaFoldDB" id="A0A0A1MF36"/>
<protein>
    <submittedName>
        <fullName evidence="3">Putative sugar phosphate isomerase YwlF</fullName>
    </submittedName>
</protein>
<name>A0A0A1MF36_9BACI</name>
<reference evidence="3 4" key="1">
    <citation type="submission" date="2014-11" db="EMBL/GenBank/DDBJ databases">
        <authorList>
            <person name="Urmite Genomes Urmite Genomes"/>
        </authorList>
    </citation>
    <scope>NUCLEOTIDE SEQUENCE [LARGE SCALE GENOMIC DNA]</scope>
    <source>
        <strain evidence="3 4">Oc5</strain>
    </source>
</reference>
<dbReference type="InterPro" id="IPR003500">
    <property type="entry name" value="RpiB_LacA_LacB"/>
</dbReference>
<dbReference type="Gene3D" id="3.40.1400.10">
    <property type="entry name" value="Sugar-phosphate isomerase, RpiB/LacA/LacB"/>
    <property type="match status" value="1"/>
</dbReference>
<evidence type="ECO:0000256" key="2">
    <source>
        <dbReference type="ARBA" id="ARBA00023235"/>
    </source>
</evidence>
<proteinExistence type="inferred from homology"/>
<dbReference type="PANTHER" id="PTHR43732:SF1">
    <property type="entry name" value="RIBOSE 5-PHOSPHATE ISOMERASE"/>
    <property type="match status" value="1"/>
</dbReference>
<dbReference type="OrthoDB" id="1778624at2"/>
<sequence length="160" mass="17101">MKIGIGADHNGYELKETLKKFIEESTDHEVVDFGAHSGDAVDYPGVSFNVAEAISEKKIERGVLICGTGLGVAIAANKYPGIRAATAHDTYSAERAQLSNNAQIIALGAQVIGPESAKKVVEAYLNVAWSGGSQRKVDQITDRESQFLDQNFKDAAKSSC</sequence>
<dbReference type="NCBIfam" id="NF004051">
    <property type="entry name" value="PRK05571.1"/>
    <property type="match status" value="1"/>
</dbReference>
<dbReference type="InterPro" id="IPR051812">
    <property type="entry name" value="SPI_LacAB/RpiB"/>
</dbReference>
<keyword evidence="2 3" id="KW-0413">Isomerase</keyword>
<evidence type="ECO:0000256" key="1">
    <source>
        <dbReference type="ARBA" id="ARBA00008754"/>
    </source>
</evidence>